<comment type="caution">
    <text evidence="1">The sequence shown here is derived from an EMBL/GenBank/DDBJ whole genome shotgun (WGS) entry which is preliminary data.</text>
</comment>
<organism evidence="1 2">
    <name type="scientific">Catenaria anguillulae PL171</name>
    <dbReference type="NCBI Taxonomy" id="765915"/>
    <lineage>
        <taxon>Eukaryota</taxon>
        <taxon>Fungi</taxon>
        <taxon>Fungi incertae sedis</taxon>
        <taxon>Blastocladiomycota</taxon>
        <taxon>Blastocladiomycetes</taxon>
        <taxon>Blastocladiales</taxon>
        <taxon>Catenariaceae</taxon>
        <taxon>Catenaria</taxon>
    </lineage>
</organism>
<proteinExistence type="predicted"/>
<accession>A0A1Y2HBA0</accession>
<reference evidence="1 2" key="1">
    <citation type="submission" date="2016-07" db="EMBL/GenBank/DDBJ databases">
        <title>Pervasive Adenine N6-methylation of Active Genes in Fungi.</title>
        <authorList>
            <consortium name="DOE Joint Genome Institute"/>
            <person name="Mondo S.J."/>
            <person name="Dannebaum R.O."/>
            <person name="Kuo R.C."/>
            <person name="Labutti K."/>
            <person name="Haridas S."/>
            <person name="Kuo A."/>
            <person name="Salamov A."/>
            <person name="Ahrendt S.R."/>
            <person name="Lipzen A."/>
            <person name="Sullivan W."/>
            <person name="Andreopoulos W.B."/>
            <person name="Clum A."/>
            <person name="Lindquist E."/>
            <person name="Daum C."/>
            <person name="Ramamoorthy G.K."/>
            <person name="Gryganskyi A."/>
            <person name="Culley D."/>
            <person name="Magnuson J.K."/>
            <person name="James T.Y."/>
            <person name="O'Malley M.A."/>
            <person name="Stajich J.E."/>
            <person name="Spatafora J.W."/>
            <person name="Visel A."/>
            <person name="Grigoriev I.V."/>
        </authorList>
    </citation>
    <scope>NUCLEOTIDE SEQUENCE [LARGE SCALE GENOMIC DNA]</scope>
    <source>
        <strain evidence="1 2">PL171</strain>
    </source>
</reference>
<evidence type="ECO:0000313" key="1">
    <source>
        <dbReference type="EMBL" id="ORZ30963.1"/>
    </source>
</evidence>
<sequence>MLHNTSAQLLSPYDAICQYGGCVDLLDYWRKTGTADKMDEFTEQASWCLEEASGRGHCDVLEWFKVASGLTIECPSSILNGDEYVPRRVKSWWAKSGLVDEKQLARINVLEDI</sequence>
<dbReference type="EMBL" id="MCFL01000071">
    <property type="protein sequence ID" value="ORZ30963.1"/>
    <property type="molecule type" value="Genomic_DNA"/>
</dbReference>
<protein>
    <submittedName>
        <fullName evidence="1">Uncharacterized protein</fullName>
    </submittedName>
</protein>
<evidence type="ECO:0000313" key="2">
    <source>
        <dbReference type="Proteomes" id="UP000193411"/>
    </source>
</evidence>
<dbReference type="AlphaFoldDB" id="A0A1Y2HBA0"/>
<name>A0A1Y2HBA0_9FUNG</name>
<gene>
    <name evidence="1" type="ORF">BCR44DRAFT_1443565</name>
</gene>
<keyword evidence="2" id="KW-1185">Reference proteome</keyword>
<dbReference type="Proteomes" id="UP000193411">
    <property type="component" value="Unassembled WGS sequence"/>
</dbReference>